<reference evidence="1" key="1">
    <citation type="submission" date="2021-02" db="EMBL/GenBank/DDBJ databases">
        <title>First Annotated Genome of the Yellow-green Alga Tribonema minus.</title>
        <authorList>
            <person name="Mahan K.M."/>
        </authorList>
    </citation>
    <scope>NUCLEOTIDE SEQUENCE</scope>
    <source>
        <strain evidence="1">UTEX B ZZ1240</strain>
    </source>
</reference>
<dbReference type="InterPro" id="IPR014710">
    <property type="entry name" value="RmlC-like_jellyroll"/>
</dbReference>
<dbReference type="AlphaFoldDB" id="A0A835YSH2"/>
<sequence>MGSFDSEHQARLKAVNHDEDQVRVRQFLADSNAARGTLLQHNKANLQLLSPAFAAGIARHLFRRWLAKTWWLHTPDDSFTVKLALIVQEQNFGRKDPLFVAGTTASALFVLRGGVVLRITPAGYQAELGQRSEKGSVTSHLMFGQEGLLRGHPRYMDSSYSSVLDVITHMHIAYTLSHFTIHSTQMQEGLLRGHPRYMDSSYSSVLDVITHMHIAYTLSESLLRGHPRYTYNAYAAVHVLKYTLWKHGSTQVLTLHSIVRSAQTQESLLRGHPRYTYSAYAACRHVAVWRIDRADLNRLLNQYPCMRALRSRHPLRQPSRQRSAFGVQPPSPVPEGNEAFTYSTDNGASAVAAITAEEAAAIRAAMPTGNIVHGESTAVFAAVVVAATAAAAPQPCSPTAAAAAGTACAPVPYYKSSMRRATAPALALPPDGVSYRGGGAPLAAGGFDDRPAAAAAAAAHEPLRPRGAAADGAPAAAAATPAVTVGAGIDHSASTVPISPAAGCGSDGEIALRPADSPAAAAAAARSRSTDLDRLSERFTALSDAVVAVASAVDTLRGELRALTAGRAPP</sequence>
<evidence type="ECO:0008006" key="3">
    <source>
        <dbReference type="Google" id="ProtNLM"/>
    </source>
</evidence>
<keyword evidence="2" id="KW-1185">Reference proteome</keyword>
<dbReference type="EMBL" id="JAFCMP010000490">
    <property type="protein sequence ID" value="KAG5179242.1"/>
    <property type="molecule type" value="Genomic_DNA"/>
</dbReference>
<protein>
    <recommendedName>
        <fullName evidence="3">Cyclic nucleotide-binding domain-containing protein</fullName>
    </recommendedName>
</protein>
<comment type="caution">
    <text evidence="1">The sequence shown here is derived from an EMBL/GenBank/DDBJ whole genome shotgun (WGS) entry which is preliminary data.</text>
</comment>
<evidence type="ECO:0000313" key="2">
    <source>
        <dbReference type="Proteomes" id="UP000664859"/>
    </source>
</evidence>
<dbReference type="OrthoDB" id="63572at2759"/>
<dbReference type="SUPFAM" id="SSF51206">
    <property type="entry name" value="cAMP-binding domain-like"/>
    <property type="match status" value="1"/>
</dbReference>
<proteinExistence type="predicted"/>
<dbReference type="Gene3D" id="2.60.120.10">
    <property type="entry name" value="Jelly Rolls"/>
    <property type="match status" value="1"/>
</dbReference>
<gene>
    <name evidence="1" type="ORF">JKP88DRAFT_264368</name>
</gene>
<accession>A0A835YSH2</accession>
<dbReference type="InterPro" id="IPR018490">
    <property type="entry name" value="cNMP-bd_dom_sf"/>
</dbReference>
<name>A0A835YSH2_9STRA</name>
<dbReference type="Proteomes" id="UP000664859">
    <property type="component" value="Unassembled WGS sequence"/>
</dbReference>
<evidence type="ECO:0000313" key="1">
    <source>
        <dbReference type="EMBL" id="KAG5179242.1"/>
    </source>
</evidence>
<organism evidence="1 2">
    <name type="scientific">Tribonema minus</name>
    <dbReference type="NCBI Taxonomy" id="303371"/>
    <lineage>
        <taxon>Eukaryota</taxon>
        <taxon>Sar</taxon>
        <taxon>Stramenopiles</taxon>
        <taxon>Ochrophyta</taxon>
        <taxon>PX clade</taxon>
        <taxon>Xanthophyceae</taxon>
        <taxon>Tribonematales</taxon>
        <taxon>Tribonemataceae</taxon>
        <taxon>Tribonema</taxon>
    </lineage>
</organism>